<evidence type="ECO:0000313" key="2">
    <source>
        <dbReference type="Proteomes" id="UP000799440"/>
    </source>
</evidence>
<dbReference type="EMBL" id="MU006569">
    <property type="protein sequence ID" value="KAF2748568.1"/>
    <property type="molecule type" value="Genomic_DNA"/>
</dbReference>
<feature type="non-terminal residue" evidence="1">
    <location>
        <position position="75"/>
    </location>
</feature>
<dbReference type="AlphaFoldDB" id="A0A6A6VDC0"/>
<dbReference type="Proteomes" id="UP000799440">
    <property type="component" value="Unassembled WGS sequence"/>
</dbReference>
<dbReference type="Pfam" id="PF12013">
    <property type="entry name" value="OrsD"/>
    <property type="match status" value="1"/>
</dbReference>
<organism evidence="1 2">
    <name type="scientific">Sporormia fimetaria CBS 119925</name>
    <dbReference type="NCBI Taxonomy" id="1340428"/>
    <lineage>
        <taxon>Eukaryota</taxon>
        <taxon>Fungi</taxon>
        <taxon>Dikarya</taxon>
        <taxon>Ascomycota</taxon>
        <taxon>Pezizomycotina</taxon>
        <taxon>Dothideomycetes</taxon>
        <taxon>Pleosporomycetidae</taxon>
        <taxon>Pleosporales</taxon>
        <taxon>Sporormiaceae</taxon>
        <taxon>Sporormia</taxon>
    </lineage>
</organism>
<feature type="non-terminal residue" evidence="1">
    <location>
        <position position="1"/>
    </location>
</feature>
<proteinExistence type="predicted"/>
<reference evidence="1" key="1">
    <citation type="journal article" date="2020" name="Stud. Mycol.">
        <title>101 Dothideomycetes genomes: a test case for predicting lifestyles and emergence of pathogens.</title>
        <authorList>
            <person name="Haridas S."/>
            <person name="Albert R."/>
            <person name="Binder M."/>
            <person name="Bloem J."/>
            <person name="Labutti K."/>
            <person name="Salamov A."/>
            <person name="Andreopoulos B."/>
            <person name="Baker S."/>
            <person name="Barry K."/>
            <person name="Bills G."/>
            <person name="Bluhm B."/>
            <person name="Cannon C."/>
            <person name="Castanera R."/>
            <person name="Culley D."/>
            <person name="Daum C."/>
            <person name="Ezra D."/>
            <person name="Gonzalez J."/>
            <person name="Henrissat B."/>
            <person name="Kuo A."/>
            <person name="Liang C."/>
            <person name="Lipzen A."/>
            <person name="Lutzoni F."/>
            <person name="Magnuson J."/>
            <person name="Mondo S."/>
            <person name="Nolan M."/>
            <person name="Ohm R."/>
            <person name="Pangilinan J."/>
            <person name="Park H.-J."/>
            <person name="Ramirez L."/>
            <person name="Alfaro M."/>
            <person name="Sun H."/>
            <person name="Tritt A."/>
            <person name="Yoshinaga Y."/>
            <person name="Zwiers L.-H."/>
            <person name="Turgeon B."/>
            <person name="Goodwin S."/>
            <person name="Spatafora J."/>
            <person name="Crous P."/>
            <person name="Grigoriev I."/>
        </authorList>
    </citation>
    <scope>NUCLEOTIDE SEQUENCE</scope>
    <source>
        <strain evidence="1">CBS 119925</strain>
    </source>
</reference>
<sequence length="75" mass="8688">YFEHLVEYAVAVCKECRYAVWPDQIEGHLQKQHKTLSEEARKVSKGIHCWAGLIRYPSEMELPKCIAAPIHQLPL</sequence>
<dbReference type="InterPro" id="IPR022698">
    <property type="entry name" value="OrsD"/>
</dbReference>
<protein>
    <recommendedName>
        <fullName evidence="3">C2H2-type domain-containing protein</fullName>
    </recommendedName>
</protein>
<accession>A0A6A6VDC0</accession>
<name>A0A6A6VDC0_9PLEO</name>
<dbReference type="OrthoDB" id="3779166at2759"/>
<keyword evidence="2" id="KW-1185">Reference proteome</keyword>
<evidence type="ECO:0000313" key="1">
    <source>
        <dbReference type="EMBL" id="KAF2748568.1"/>
    </source>
</evidence>
<gene>
    <name evidence="1" type="ORF">M011DRAFT_391054</name>
</gene>
<evidence type="ECO:0008006" key="3">
    <source>
        <dbReference type="Google" id="ProtNLM"/>
    </source>
</evidence>